<accession>A0ABU8EX01</accession>
<sequence>MKKAKKGSNSTVKPNHLSNYNKYRYLFIPIAKLPNNQYDLLAPMAKRYTNFYGADGHFRNIRNSELLSFVRDEEFANFSHDALARVLQNPEQHTEPSIDDFAMTLELSKRTWKRMQRNVELLKSKVEVEVSSHSGGELEHLYKRQRIFKFKNGGDIRFHFDPVYKESEEDSDTSQNEVRRSSRISTRLSQLGLRSFRIFLGWLKAQSSGEYDKAVRFNRKRGARGTTSGAYVTRLDFELKLYGVPVPFLLTRDPHHMSSTYSIWPEDVSHALTETVYHGDIAGSSHYAVYDPLLKLIGDRTITLKYAKRLGPISKIERRLLSSKDGKGGTLVSALIPNSNARLGDKGKGVQTNLGRLECFSPRLYQHLPDELAVKVARYKLDGVWEHLGTRERRQLNKALTLDSNKIAVDSDAIERCFFKVIDKLYWTIRDPSSVEL</sequence>
<comment type="caution">
    <text evidence="1">The sequence shown here is derived from an EMBL/GenBank/DDBJ whole genome shotgun (WGS) entry which is preliminary data.</text>
</comment>
<keyword evidence="2" id="KW-1185">Reference proteome</keyword>
<protein>
    <submittedName>
        <fullName evidence="1">Uncharacterized protein</fullName>
    </submittedName>
</protein>
<gene>
    <name evidence="1" type="ORF">WAE96_12805</name>
</gene>
<dbReference type="EMBL" id="JBAWKS010000001">
    <property type="protein sequence ID" value="MEI4550542.1"/>
    <property type="molecule type" value="Genomic_DNA"/>
</dbReference>
<evidence type="ECO:0000313" key="1">
    <source>
        <dbReference type="EMBL" id="MEI4550542.1"/>
    </source>
</evidence>
<organism evidence="1 2">
    <name type="scientific">Pseudoalteromonas spongiae</name>
    <dbReference type="NCBI Taxonomy" id="298657"/>
    <lineage>
        <taxon>Bacteria</taxon>
        <taxon>Pseudomonadati</taxon>
        <taxon>Pseudomonadota</taxon>
        <taxon>Gammaproteobacteria</taxon>
        <taxon>Alteromonadales</taxon>
        <taxon>Pseudoalteromonadaceae</taxon>
        <taxon>Pseudoalteromonas</taxon>
    </lineage>
</organism>
<dbReference type="Proteomes" id="UP001382455">
    <property type="component" value="Unassembled WGS sequence"/>
</dbReference>
<name>A0ABU8EX01_9GAMM</name>
<evidence type="ECO:0000313" key="2">
    <source>
        <dbReference type="Proteomes" id="UP001382455"/>
    </source>
</evidence>
<dbReference type="RefSeq" id="WP_336435698.1">
    <property type="nucleotide sequence ID" value="NZ_JBAWKS010000001.1"/>
</dbReference>
<proteinExistence type="predicted"/>
<reference evidence="1 2" key="1">
    <citation type="submission" date="2023-12" db="EMBL/GenBank/DDBJ databases">
        <title>Friends and Foes: Symbiotic and Algicidal bacterial influence on Karenia brevis blooms.</title>
        <authorList>
            <person name="Fei C."/>
            <person name="Mohamed A.R."/>
            <person name="Booker A."/>
            <person name="Arshad M."/>
            <person name="Klass S."/>
            <person name="Ahn S."/>
            <person name="Gilbert P.M."/>
            <person name="Heil C.A."/>
            <person name="Martinez J.M."/>
            <person name="Amin S.A."/>
        </authorList>
    </citation>
    <scope>NUCLEOTIDE SEQUENCE [LARGE SCALE GENOMIC DNA]</scope>
    <source>
        <strain evidence="1 2">CE15</strain>
    </source>
</reference>